<evidence type="ECO:0000313" key="4">
    <source>
        <dbReference type="EMBL" id="GAA1787262.1"/>
    </source>
</evidence>
<dbReference type="SUPFAM" id="SSF53448">
    <property type="entry name" value="Nucleotide-diphospho-sugar transferases"/>
    <property type="match status" value="1"/>
</dbReference>
<dbReference type="InterPro" id="IPR025877">
    <property type="entry name" value="MobA-like_NTP_Trfase"/>
</dbReference>
<dbReference type="RefSeq" id="WP_344031119.1">
    <property type="nucleotide sequence ID" value="NZ_BAAAOB010000001.1"/>
</dbReference>
<keyword evidence="4" id="KW-0548">Nucleotidyltransferase</keyword>
<dbReference type="PANTHER" id="PTHR19136">
    <property type="entry name" value="MOLYBDENUM COFACTOR GUANYLYLTRANSFERASE"/>
    <property type="match status" value="1"/>
</dbReference>
<name>A0ABN2LGA8_9MICO</name>
<organism evidence="4 5">
    <name type="scientific">Leucobacter iarius</name>
    <dbReference type="NCBI Taxonomy" id="333963"/>
    <lineage>
        <taxon>Bacteria</taxon>
        <taxon>Bacillati</taxon>
        <taxon>Actinomycetota</taxon>
        <taxon>Actinomycetes</taxon>
        <taxon>Micrococcales</taxon>
        <taxon>Microbacteriaceae</taxon>
        <taxon>Leucobacter</taxon>
    </lineage>
</organism>
<keyword evidence="1" id="KW-0808">Transferase</keyword>
<comment type="caution">
    <text evidence="4">The sequence shown here is derived from an EMBL/GenBank/DDBJ whole genome shotgun (WGS) entry which is preliminary data.</text>
</comment>
<dbReference type="Pfam" id="PF12804">
    <property type="entry name" value="NTP_transf_3"/>
    <property type="match status" value="1"/>
</dbReference>
<keyword evidence="5" id="KW-1185">Reference proteome</keyword>
<dbReference type="PANTHER" id="PTHR19136:SF81">
    <property type="entry name" value="MOLYBDENUM COFACTOR GUANYLYLTRANSFERASE"/>
    <property type="match status" value="1"/>
</dbReference>
<reference evidence="4 5" key="1">
    <citation type="journal article" date="2019" name="Int. J. Syst. Evol. Microbiol.">
        <title>The Global Catalogue of Microorganisms (GCM) 10K type strain sequencing project: providing services to taxonomists for standard genome sequencing and annotation.</title>
        <authorList>
            <consortium name="The Broad Institute Genomics Platform"/>
            <consortium name="The Broad Institute Genome Sequencing Center for Infectious Disease"/>
            <person name="Wu L."/>
            <person name="Ma J."/>
        </authorList>
    </citation>
    <scope>NUCLEOTIDE SEQUENCE [LARGE SCALE GENOMIC DNA]</scope>
    <source>
        <strain evidence="4 5">JCM 14736</strain>
    </source>
</reference>
<feature type="region of interest" description="Disordered" evidence="2">
    <location>
        <begin position="191"/>
        <end position="210"/>
    </location>
</feature>
<protein>
    <submittedName>
        <fullName evidence="4">Molybdenum cofactor guanylyltransferase</fullName>
    </submittedName>
</protein>
<evidence type="ECO:0000256" key="2">
    <source>
        <dbReference type="SAM" id="MobiDB-lite"/>
    </source>
</evidence>
<evidence type="ECO:0000313" key="5">
    <source>
        <dbReference type="Proteomes" id="UP001500851"/>
    </source>
</evidence>
<proteinExistence type="predicted"/>
<dbReference type="EMBL" id="BAAAOB010000001">
    <property type="protein sequence ID" value="GAA1787262.1"/>
    <property type="molecule type" value="Genomic_DNA"/>
</dbReference>
<sequence>MSRTGIALAAVVLAGGRGTRLGGRDKAELRLGGERLVDRAAAAVRAVGADPVVVVGPERAAVPGCVIVREDPPFAGPLAALEAALVALEGVADDAWALLLSCDLVRPDAVVARLALHDGAPMDADAVVLRDPEGRAQWLAAGYRLGALRTALAPLAGRTANAALRRVFESVAVGFVDVDAAVVVDVDTPEDLERAERSVRPESPETEERT</sequence>
<gene>
    <name evidence="4" type="ORF">GCM10009768_15280</name>
</gene>
<feature type="domain" description="MobA-like NTP transferase" evidence="3">
    <location>
        <begin position="10"/>
        <end position="167"/>
    </location>
</feature>
<dbReference type="Gene3D" id="3.90.550.10">
    <property type="entry name" value="Spore Coat Polysaccharide Biosynthesis Protein SpsA, Chain A"/>
    <property type="match status" value="1"/>
</dbReference>
<accession>A0ABN2LGA8</accession>
<dbReference type="Proteomes" id="UP001500851">
    <property type="component" value="Unassembled WGS sequence"/>
</dbReference>
<evidence type="ECO:0000259" key="3">
    <source>
        <dbReference type="Pfam" id="PF12804"/>
    </source>
</evidence>
<dbReference type="InterPro" id="IPR029044">
    <property type="entry name" value="Nucleotide-diphossugar_trans"/>
</dbReference>
<evidence type="ECO:0000256" key="1">
    <source>
        <dbReference type="ARBA" id="ARBA00022679"/>
    </source>
</evidence>
<dbReference type="GO" id="GO:0016779">
    <property type="term" value="F:nucleotidyltransferase activity"/>
    <property type="evidence" value="ECO:0007669"/>
    <property type="project" value="UniProtKB-KW"/>
</dbReference>